<dbReference type="InterPro" id="IPR036236">
    <property type="entry name" value="Znf_C2H2_sf"/>
</dbReference>
<dbReference type="Pfam" id="PF06220">
    <property type="entry name" value="zf-U1"/>
    <property type="match status" value="1"/>
</dbReference>
<evidence type="ECO:0000256" key="4">
    <source>
        <dbReference type="ARBA" id="ARBA00022833"/>
    </source>
</evidence>
<organism evidence="9 10">
    <name type="scientific">Strongylus vulgaris</name>
    <name type="common">Blood worm</name>
    <dbReference type="NCBI Taxonomy" id="40348"/>
    <lineage>
        <taxon>Eukaryota</taxon>
        <taxon>Metazoa</taxon>
        <taxon>Ecdysozoa</taxon>
        <taxon>Nematoda</taxon>
        <taxon>Chromadorea</taxon>
        <taxon>Rhabditida</taxon>
        <taxon>Rhabditina</taxon>
        <taxon>Rhabditomorpha</taxon>
        <taxon>Strongyloidea</taxon>
        <taxon>Strongylidae</taxon>
        <taxon>Strongylus</taxon>
    </lineage>
</organism>
<evidence type="ECO:0000256" key="5">
    <source>
        <dbReference type="ARBA" id="ARBA00023242"/>
    </source>
</evidence>
<feature type="domain" description="WW" evidence="7">
    <location>
        <begin position="173"/>
        <end position="202"/>
    </location>
</feature>
<dbReference type="PANTHER" id="PTHR13173">
    <property type="entry name" value="WW DOMAIN BINDING PROTEIN 4"/>
    <property type="match status" value="1"/>
</dbReference>
<gene>
    <name evidence="9" type="ORF">SVUK_LOCUS106</name>
</gene>
<feature type="compositionally biased region" description="Basic and acidic residues" evidence="6">
    <location>
        <begin position="321"/>
        <end position="330"/>
    </location>
</feature>
<dbReference type="Gene3D" id="3.30.160.60">
    <property type="entry name" value="Classic Zinc Finger"/>
    <property type="match status" value="1"/>
</dbReference>
<dbReference type="InterPro" id="IPR036020">
    <property type="entry name" value="WW_dom_sf"/>
</dbReference>
<sequence>MADVWKSQGRKFCEICKVWFGDNRASIEFHERGKKHKDALAAKIRELGKKSREEAKARHQMNTALAAMEAAAMKSMREHGEGIPNGPALPATGLASKIFDPRQFKDVNTMAREMAMRKNEMREMKRSAPPPSIPMPAKYFRREPSYRVDYPDLSIPEPKMKVDAAPSCSETFWVEADSGDGSGSKYYFHMYTGESTWERPESFYTWENYQSRFVTSVQTTSKEVEATAGELAANTSKDIVTETKPPTVKNEPQESDDAPLHTGDIPLPVAGESDAGASVTLKAEPVSELATEETQSLVEDQSAPNNAASASRELVQNPTKGDNREREAEKPFGPFGGWTRVEKTDKQTAFSPLTAKYRAEEERQRKEAEAKEKLAEKAEPKVEFTEKTSANLTKKVKGPIEFKKRSATKHVRQRTQ</sequence>
<dbReference type="GO" id="GO:0003723">
    <property type="term" value="F:RNA binding"/>
    <property type="evidence" value="ECO:0007669"/>
    <property type="project" value="TreeGrafter"/>
</dbReference>
<keyword evidence="5" id="KW-0539">Nucleus</keyword>
<protein>
    <recommendedName>
        <fullName evidence="11">Matrin-type domain-containing protein</fullName>
    </recommendedName>
</protein>
<dbReference type="PROSITE" id="PS50171">
    <property type="entry name" value="ZF_MATRIN"/>
    <property type="match status" value="1"/>
</dbReference>
<dbReference type="CDD" id="cd00201">
    <property type="entry name" value="WW"/>
    <property type="match status" value="1"/>
</dbReference>
<dbReference type="SUPFAM" id="SSF57667">
    <property type="entry name" value="beta-beta-alpha zinc fingers"/>
    <property type="match status" value="1"/>
</dbReference>
<feature type="compositionally biased region" description="Polar residues" evidence="6">
    <location>
        <begin position="292"/>
        <end position="320"/>
    </location>
</feature>
<dbReference type="GO" id="GO:0071011">
    <property type="term" value="C:precatalytic spliceosome"/>
    <property type="evidence" value="ECO:0007669"/>
    <property type="project" value="TreeGrafter"/>
</dbReference>
<keyword evidence="2" id="KW-0479">Metal-binding</keyword>
<feature type="compositionally biased region" description="Basic residues" evidence="6">
    <location>
        <begin position="405"/>
        <end position="416"/>
    </location>
</feature>
<evidence type="ECO:0000256" key="6">
    <source>
        <dbReference type="SAM" id="MobiDB-lite"/>
    </source>
</evidence>
<dbReference type="OrthoDB" id="191651at2759"/>
<proteinExistence type="predicted"/>
<dbReference type="SMART" id="SM00451">
    <property type="entry name" value="ZnF_U1"/>
    <property type="match status" value="1"/>
</dbReference>
<name>A0A3P7K7J3_STRVU</name>
<evidence type="ECO:0000259" key="7">
    <source>
        <dbReference type="PROSITE" id="PS50020"/>
    </source>
</evidence>
<dbReference type="PANTHER" id="PTHR13173:SF10">
    <property type="entry name" value="WW DOMAIN-BINDING PROTEIN 4"/>
    <property type="match status" value="1"/>
</dbReference>
<dbReference type="PROSITE" id="PS50020">
    <property type="entry name" value="WW_DOMAIN_2"/>
    <property type="match status" value="1"/>
</dbReference>
<keyword evidence="3" id="KW-0863">Zinc-finger</keyword>
<evidence type="ECO:0000256" key="3">
    <source>
        <dbReference type="ARBA" id="ARBA00022771"/>
    </source>
</evidence>
<accession>A0A3P7K7J3</accession>
<keyword evidence="10" id="KW-1185">Reference proteome</keyword>
<evidence type="ECO:0000259" key="8">
    <source>
        <dbReference type="PROSITE" id="PS50171"/>
    </source>
</evidence>
<keyword evidence="4" id="KW-0862">Zinc</keyword>
<dbReference type="InterPro" id="IPR013085">
    <property type="entry name" value="U1-CZ_Znf_C2H2"/>
</dbReference>
<dbReference type="InterPro" id="IPR001202">
    <property type="entry name" value="WW_dom"/>
</dbReference>
<dbReference type="Proteomes" id="UP000270094">
    <property type="component" value="Unassembled WGS sequence"/>
</dbReference>
<dbReference type="InterPro" id="IPR003604">
    <property type="entry name" value="Matrin/U1-like-C_Znf_C2H2"/>
</dbReference>
<evidence type="ECO:0008006" key="11">
    <source>
        <dbReference type="Google" id="ProtNLM"/>
    </source>
</evidence>
<dbReference type="AlphaFoldDB" id="A0A3P7K7J3"/>
<feature type="region of interest" description="Disordered" evidence="6">
    <location>
        <begin position="227"/>
        <end position="416"/>
    </location>
</feature>
<dbReference type="EMBL" id="UYYB01000143">
    <property type="protein sequence ID" value="VDM65108.1"/>
    <property type="molecule type" value="Genomic_DNA"/>
</dbReference>
<dbReference type="GO" id="GO:0000398">
    <property type="term" value="P:mRNA splicing, via spliceosome"/>
    <property type="evidence" value="ECO:0007669"/>
    <property type="project" value="InterPro"/>
</dbReference>
<dbReference type="SUPFAM" id="SSF51045">
    <property type="entry name" value="WW domain"/>
    <property type="match status" value="1"/>
</dbReference>
<evidence type="ECO:0000256" key="2">
    <source>
        <dbReference type="ARBA" id="ARBA00022723"/>
    </source>
</evidence>
<evidence type="ECO:0000256" key="1">
    <source>
        <dbReference type="ARBA" id="ARBA00004123"/>
    </source>
</evidence>
<dbReference type="InterPro" id="IPR000690">
    <property type="entry name" value="Matrin/U1-C_Znf_C2H2"/>
</dbReference>
<dbReference type="InterPro" id="IPR040023">
    <property type="entry name" value="WBP4"/>
</dbReference>
<evidence type="ECO:0000313" key="10">
    <source>
        <dbReference type="Proteomes" id="UP000270094"/>
    </source>
</evidence>
<comment type="subcellular location">
    <subcellularLocation>
        <location evidence="1">Nucleus</location>
    </subcellularLocation>
</comment>
<reference evidence="9 10" key="1">
    <citation type="submission" date="2018-11" db="EMBL/GenBank/DDBJ databases">
        <authorList>
            <consortium name="Pathogen Informatics"/>
        </authorList>
    </citation>
    <scope>NUCLEOTIDE SEQUENCE [LARGE SCALE GENOMIC DNA]</scope>
</reference>
<feature type="compositionally biased region" description="Basic and acidic residues" evidence="6">
    <location>
        <begin position="357"/>
        <end position="386"/>
    </location>
</feature>
<evidence type="ECO:0000313" key="9">
    <source>
        <dbReference type="EMBL" id="VDM65108.1"/>
    </source>
</evidence>
<dbReference type="GO" id="GO:0008270">
    <property type="term" value="F:zinc ion binding"/>
    <property type="evidence" value="ECO:0007669"/>
    <property type="project" value="UniProtKB-KW"/>
</dbReference>
<feature type="domain" description="Matrin-type" evidence="8">
    <location>
        <begin position="11"/>
        <end position="42"/>
    </location>
</feature>
<dbReference type="Gene3D" id="2.20.70.10">
    <property type="match status" value="1"/>
</dbReference>